<evidence type="ECO:0000259" key="8">
    <source>
        <dbReference type="PROSITE" id="PS51278"/>
    </source>
</evidence>
<sequence>MCGIAGVLRLDNTAPDPAGVNAMLDVMSHRGPDDRDVRSFGSLVLGHLRLSIIAPSPEGRQPMADVNGRAWIAYNGELYNYLELRREQRDKGARFATETDTEVFLSTLLDFGPDVMNRFNGMWAAAVWEPAQRRLLLCRDRMGIKPLYWYRDADHFVFASEVKGVLAWMLSVGKQPELAEDSVQTYISTGLVDGLEETFFKGVHRFPAAHYLEIIDGNIGPFQCWWNLEERAAELREERGDCSGESAVEELRFLLDDALKLHSRSDVPVGVCLSGGLDSSAVAAHASSHIPGLHTFTSAFPEGEEWNETEHAEAVNTHFGLSGHTRMVDGACLIDTLPDILWYLDEPSLALGVFPQWHVMQLAAERVTVVLDGQGGDELFGGYDPYIAIYLYSLLQAGDLLKYREILRGFHGNYGQGRAMMLGREVKDIYRAGNRAGAPEGATELLNARLHLELTKTRLPALLRYEDRLSMAFSMESRVPLLDYRLTEFALSLPESLKIGPGWSKYMLRLGLDSTLPDSIVWRKDKKGFPTPLMEWMQGAMGPEIINTIKTSGLVVEFAGQITSDQERGWLAGNGSQWHLWRRICLATWEQSYLSRLASEMRSPSPIRRRYES</sequence>
<evidence type="ECO:0000256" key="7">
    <source>
        <dbReference type="ARBA" id="ARBA00048741"/>
    </source>
</evidence>
<accession>A0ABN6EVH7</accession>
<dbReference type="PROSITE" id="PS51278">
    <property type="entry name" value="GATASE_TYPE_2"/>
    <property type="match status" value="1"/>
</dbReference>
<name>A0ABN6EVH7_9BACT</name>
<dbReference type="InterPro" id="IPR014729">
    <property type="entry name" value="Rossmann-like_a/b/a_fold"/>
</dbReference>
<evidence type="ECO:0000256" key="1">
    <source>
        <dbReference type="ARBA" id="ARBA00005187"/>
    </source>
</evidence>
<dbReference type="EC" id="6.3.5.4" evidence="3"/>
<dbReference type="NCBIfam" id="TIGR01536">
    <property type="entry name" value="asn_synth_AEB"/>
    <property type="match status" value="1"/>
</dbReference>
<evidence type="ECO:0000256" key="4">
    <source>
        <dbReference type="ARBA" id="ARBA00022741"/>
    </source>
</evidence>
<evidence type="ECO:0000313" key="9">
    <source>
        <dbReference type="EMBL" id="BCS89189.1"/>
    </source>
</evidence>
<dbReference type="RefSeq" id="WP_229591174.1">
    <property type="nucleotide sequence ID" value="NZ_AP024485.1"/>
</dbReference>
<dbReference type="Gene3D" id="3.60.20.10">
    <property type="entry name" value="Glutamine Phosphoribosylpyrophosphate, subunit 1, domain 1"/>
    <property type="match status" value="1"/>
</dbReference>
<dbReference type="InterPro" id="IPR001962">
    <property type="entry name" value="Asn_synthase"/>
</dbReference>
<evidence type="ECO:0000256" key="5">
    <source>
        <dbReference type="ARBA" id="ARBA00022840"/>
    </source>
</evidence>
<dbReference type="PIRSF" id="PIRSF001589">
    <property type="entry name" value="Asn_synthetase_glu-h"/>
    <property type="match status" value="1"/>
</dbReference>
<dbReference type="InterPro" id="IPR051786">
    <property type="entry name" value="ASN_synthetase/amidase"/>
</dbReference>
<dbReference type="Pfam" id="PF13537">
    <property type="entry name" value="GATase_7"/>
    <property type="match status" value="1"/>
</dbReference>
<dbReference type="EMBL" id="AP024485">
    <property type="protein sequence ID" value="BCS89189.1"/>
    <property type="molecule type" value="Genomic_DNA"/>
</dbReference>
<dbReference type="InterPro" id="IPR017932">
    <property type="entry name" value="GATase_2_dom"/>
</dbReference>
<proteinExistence type="inferred from homology"/>
<evidence type="ECO:0000256" key="2">
    <source>
        <dbReference type="ARBA" id="ARBA00005752"/>
    </source>
</evidence>
<dbReference type="PANTHER" id="PTHR43284">
    <property type="entry name" value="ASPARAGINE SYNTHETASE (GLUTAMINE-HYDROLYZING)"/>
    <property type="match status" value="1"/>
</dbReference>
<dbReference type="PANTHER" id="PTHR43284:SF1">
    <property type="entry name" value="ASPARAGINE SYNTHETASE"/>
    <property type="match status" value="1"/>
</dbReference>
<dbReference type="Gene3D" id="3.40.50.620">
    <property type="entry name" value="HUPs"/>
    <property type="match status" value="1"/>
</dbReference>
<keyword evidence="6" id="KW-0315">Glutamine amidotransferase</keyword>
<dbReference type="InterPro" id="IPR006426">
    <property type="entry name" value="Asn_synth_AEB"/>
</dbReference>
<dbReference type="CDD" id="cd00712">
    <property type="entry name" value="AsnB"/>
    <property type="match status" value="1"/>
</dbReference>
<evidence type="ECO:0000256" key="6">
    <source>
        <dbReference type="ARBA" id="ARBA00022962"/>
    </source>
</evidence>
<dbReference type="InterPro" id="IPR033738">
    <property type="entry name" value="AsnB_N"/>
</dbReference>
<dbReference type="CDD" id="cd01991">
    <property type="entry name" value="Asn_synthase_B_C"/>
    <property type="match status" value="1"/>
</dbReference>
<keyword evidence="5" id="KW-0067">ATP-binding</keyword>
<organism evidence="9 10">
    <name type="scientific">Pseudodesulfovibrio sediminis</name>
    <dbReference type="NCBI Taxonomy" id="2810563"/>
    <lineage>
        <taxon>Bacteria</taxon>
        <taxon>Pseudomonadati</taxon>
        <taxon>Thermodesulfobacteriota</taxon>
        <taxon>Desulfovibrionia</taxon>
        <taxon>Desulfovibrionales</taxon>
        <taxon>Desulfovibrionaceae</taxon>
    </lineage>
</organism>
<evidence type="ECO:0000256" key="3">
    <source>
        <dbReference type="ARBA" id="ARBA00012737"/>
    </source>
</evidence>
<comment type="similarity">
    <text evidence="2">Belongs to the asparagine synthetase family.</text>
</comment>
<dbReference type="SUPFAM" id="SSF52402">
    <property type="entry name" value="Adenine nucleotide alpha hydrolases-like"/>
    <property type="match status" value="1"/>
</dbReference>
<comment type="pathway">
    <text evidence="1">Amino-acid biosynthesis; L-asparagine biosynthesis; L-asparagine from L-aspartate (L-Gln route): step 1/1.</text>
</comment>
<comment type="catalytic activity">
    <reaction evidence="7">
        <text>L-aspartate + L-glutamine + ATP + H2O = L-asparagine + L-glutamate + AMP + diphosphate + H(+)</text>
        <dbReference type="Rhea" id="RHEA:12228"/>
        <dbReference type="ChEBI" id="CHEBI:15377"/>
        <dbReference type="ChEBI" id="CHEBI:15378"/>
        <dbReference type="ChEBI" id="CHEBI:29985"/>
        <dbReference type="ChEBI" id="CHEBI:29991"/>
        <dbReference type="ChEBI" id="CHEBI:30616"/>
        <dbReference type="ChEBI" id="CHEBI:33019"/>
        <dbReference type="ChEBI" id="CHEBI:58048"/>
        <dbReference type="ChEBI" id="CHEBI:58359"/>
        <dbReference type="ChEBI" id="CHEBI:456215"/>
        <dbReference type="EC" id="6.3.5.4"/>
    </reaction>
</comment>
<keyword evidence="4" id="KW-0547">Nucleotide-binding</keyword>
<dbReference type="SUPFAM" id="SSF56235">
    <property type="entry name" value="N-terminal nucleophile aminohydrolases (Ntn hydrolases)"/>
    <property type="match status" value="1"/>
</dbReference>
<keyword evidence="10" id="KW-1185">Reference proteome</keyword>
<gene>
    <name evidence="9" type="primary">wbmC</name>
    <name evidence="9" type="ORF">PSDVSF_24310</name>
</gene>
<protein>
    <recommendedName>
        <fullName evidence="3">asparagine synthase (glutamine-hydrolyzing)</fullName>
        <ecNumber evidence="3">6.3.5.4</ecNumber>
    </recommendedName>
</protein>
<dbReference type="Proteomes" id="UP001053296">
    <property type="component" value="Chromosome"/>
</dbReference>
<feature type="domain" description="Glutamine amidotransferase type-2" evidence="8">
    <location>
        <begin position="2"/>
        <end position="217"/>
    </location>
</feature>
<reference evidence="9" key="1">
    <citation type="journal article" date="2022" name="Arch. Microbiol.">
        <title>Pseudodesulfovibrio sediminis sp. nov., a mesophilic and neutrophilic sulfate-reducing bacterium isolated from sediment of a brackish lake.</title>
        <authorList>
            <person name="Takahashi A."/>
            <person name="Kojima H."/>
            <person name="Watanabe M."/>
            <person name="Fukui M."/>
        </authorList>
    </citation>
    <scope>NUCLEOTIDE SEQUENCE</scope>
    <source>
        <strain evidence="9">SF6</strain>
    </source>
</reference>
<evidence type="ECO:0000313" key="10">
    <source>
        <dbReference type="Proteomes" id="UP001053296"/>
    </source>
</evidence>
<dbReference type="Pfam" id="PF00733">
    <property type="entry name" value="Asn_synthase"/>
    <property type="match status" value="1"/>
</dbReference>
<dbReference type="InterPro" id="IPR029055">
    <property type="entry name" value="Ntn_hydrolases_N"/>
</dbReference>